<evidence type="ECO:0000313" key="3">
    <source>
        <dbReference type="Proteomes" id="UP000235392"/>
    </source>
</evidence>
<feature type="region of interest" description="Disordered" evidence="1">
    <location>
        <begin position="25"/>
        <end position="79"/>
    </location>
</feature>
<protein>
    <submittedName>
        <fullName evidence="2">Uncharacterized protein</fullName>
    </submittedName>
</protein>
<dbReference type="Proteomes" id="UP000235392">
    <property type="component" value="Unassembled WGS sequence"/>
</dbReference>
<gene>
    <name evidence="2" type="ORF">PCASD_06312</name>
</gene>
<sequence>MAGVRSVGSLATEIVWHCGQRSVGSLPSNLTKLNPPGGGALRVAGDTNDAPRRRTPGTAAATGPWVGSHFGEPDVPPCTNDVRTAGSACSPAGQACTAGTPVRPGSR</sequence>
<comment type="caution">
    <text evidence="2">The sequence shown here is derived from an EMBL/GenBank/DDBJ whole genome shotgun (WGS) entry which is preliminary data.</text>
</comment>
<reference evidence="2 3" key="1">
    <citation type="submission" date="2017-11" db="EMBL/GenBank/DDBJ databases">
        <title>De novo assembly and phasing of dikaryotic genomes from two isolates of Puccinia coronata f. sp. avenae, the causal agent of oat crown rust.</title>
        <authorList>
            <person name="Miller M.E."/>
            <person name="Zhang Y."/>
            <person name="Omidvar V."/>
            <person name="Sperschneider J."/>
            <person name="Schwessinger B."/>
            <person name="Raley C."/>
            <person name="Palmer J.M."/>
            <person name="Garnica D."/>
            <person name="Upadhyaya N."/>
            <person name="Rathjen J."/>
            <person name="Taylor J.M."/>
            <person name="Park R.F."/>
            <person name="Dodds P.N."/>
            <person name="Hirsch C.D."/>
            <person name="Kianian S.F."/>
            <person name="Figueroa M."/>
        </authorList>
    </citation>
    <scope>NUCLEOTIDE SEQUENCE [LARGE SCALE GENOMIC DNA]</scope>
    <source>
        <strain evidence="2">12SD80</strain>
    </source>
</reference>
<evidence type="ECO:0000256" key="1">
    <source>
        <dbReference type="SAM" id="MobiDB-lite"/>
    </source>
</evidence>
<dbReference type="AlphaFoldDB" id="A0A2N5V923"/>
<dbReference type="EMBL" id="PGCI01000039">
    <property type="protein sequence ID" value="PLW46507.1"/>
    <property type="molecule type" value="Genomic_DNA"/>
</dbReference>
<name>A0A2N5V923_9BASI</name>
<accession>A0A2N5V923</accession>
<proteinExistence type="predicted"/>
<organism evidence="2 3">
    <name type="scientific">Puccinia coronata f. sp. avenae</name>
    <dbReference type="NCBI Taxonomy" id="200324"/>
    <lineage>
        <taxon>Eukaryota</taxon>
        <taxon>Fungi</taxon>
        <taxon>Dikarya</taxon>
        <taxon>Basidiomycota</taxon>
        <taxon>Pucciniomycotina</taxon>
        <taxon>Pucciniomycetes</taxon>
        <taxon>Pucciniales</taxon>
        <taxon>Pucciniaceae</taxon>
        <taxon>Puccinia</taxon>
    </lineage>
</organism>
<evidence type="ECO:0000313" key="2">
    <source>
        <dbReference type="EMBL" id="PLW46507.1"/>
    </source>
</evidence>